<dbReference type="SUPFAM" id="SSF46785">
    <property type="entry name" value="Winged helix' DNA-binding domain"/>
    <property type="match status" value="1"/>
</dbReference>
<dbReference type="CDD" id="cd08420">
    <property type="entry name" value="PBP2_CysL_like"/>
    <property type="match status" value="1"/>
</dbReference>
<evidence type="ECO:0000313" key="6">
    <source>
        <dbReference type="EMBL" id="MBS7526241.1"/>
    </source>
</evidence>
<dbReference type="PRINTS" id="PR00039">
    <property type="entry name" value="HTHLYSR"/>
</dbReference>
<evidence type="ECO:0000256" key="4">
    <source>
        <dbReference type="ARBA" id="ARBA00023163"/>
    </source>
</evidence>
<dbReference type="Pfam" id="PF00126">
    <property type="entry name" value="HTH_1"/>
    <property type="match status" value="1"/>
</dbReference>
<comment type="similarity">
    <text evidence="1">Belongs to the LysR transcriptional regulatory family.</text>
</comment>
<evidence type="ECO:0000313" key="7">
    <source>
        <dbReference type="Proteomes" id="UP000746471"/>
    </source>
</evidence>
<proteinExistence type="inferred from homology"/>
<dbReference type="InterPro" id="IPR036388">
    <property type="entry name" value="WH-like_DNA-bd_sf"/>
</dbReference>
<gene>
    <name evidence="6" type="ORF">KHM83_06095</name>
</gene>
<dbReference type="Gene3D" id="1.10.10.10">
    <property type="entry name" value="Winged helix-like DNA-binding domain superfamily/Winged helix DNA-binding domain"/>
    <property type="match status" value="1"/>
</dbReference>
<evidence type="ECO:0000256" key="2">
    <source>
        <dbReference type="ARBA" id="ARBA00023015"/>
    </source>
</evidence>
<dbReference type="RefSeq" id="WP_213236021.1">
    <property type="nucleotide sequence ID" value="NZ_JAHBCL010000008.1"/>
</dbReference>
<dbReference type="Proteomes" id="UP000746471">
    <property type="component" value="Unassembled WGS sequence"/>
</dbReference>
<protein>
    <submittedName>
        <fullName evidence="6">LysR family transcriptional regulator</fullName>
    </submittedName>
</protein>
<dbReference type="InterPro" id="IPR000847">
    <property type="entry name" value="LysR_HTH_N"/>
</dbReference>
<organism evidence="6 7">
    <name type="scientific">Fusibacter paucivorans</name>
    <dbReference type="NCBI Taxonomy" id="76009"/>
    <lineage>
        <taxon>Bacteria</taxon>
        <taxon>Bacillati</taxon>
        <taxon>Bacillota</taxon>
        <taxon>Clostridia</taxon>
        <taxon>Eubacteriales</taxon>
        <taxon>Eubacteriales Family XII. Incertae Sedis</taxon>
        <taxon>Fusibacter</taxon>
    </lineage>
</organism>
<keyword evidence="2" id="KW-0805">Transcription regulation</keyword>
<keyword evidence="7" id="KW-1185">Reference proteome</keyword>
<keyword evidence="3" id="KW-0238">DNA-binding</keyword>
<name>A0ABS5PMH2_9FIRM</name>
<feature type="domain" description="HTH lysR-type" evidence="5">
    <location>
        <begin position="1"/>
        <end position="58"/>
    </location>
</feature>
<evidence type="ECO:0000259" key="5">
    <source>
        <dbReference type="PROSITE" id="PS50931"/>
    </source>
</evidence>
<dbReference type="PANTHER" id="PTHR30126:SF39">
    <property type="entry name" value="HTH-TYPE TRANSCRIPTIONAL REGULATOR CYSL"/>
    <property type="match status" value="1"/>
</dbReference>
<dbReference type="PROSITE" id="PS50931">
    <property type="entry name" value="HTH_LYSR"/>
    <property type="match status" value="1"/>
</dbReference>
<reference evidence="6 7" key="1">
    <citation type="submission" date="2021-05" db="EMBL/GenBank/DDBJ databases">
        <title>Fusibacter ferrireducens sp. nov., an anaerobic, sulfur- and Fe-reducing bacterium isolated from the mangrove sediment.</title>
        <authorList>
            <person name="Qiu D."/>
        </authorList>
    </citation>
    <scope>NUCLEOTIDE SEQUENCE [LARGE SCALE GENOMIC DNA]</scope>
    <source>
        <strain evidence="6 7">DSM 12116</strain>
    </source>
</reference>
<evidence type="ECO:0000256" key="3">
    <source>
        <dbReference type="ARBA" id="ARBA00023125"/>
    </source>
</evidence>
<sequence>MTRRHFQIFTAVCDNMNMTLAAKTLYISQSAVSQAIQELESQYGVRFFERLSRKLYLTSAGESLLSYARHVLRLYEDIEAEMKAYEQNAAIRIGASVTVATCVLPILIVSFQKAYPNINITITEDNTAAIEQLLMNDQLDIGLIEGEITTSDLLELPFMSDHLVFICSPDHPFAGKQNLSPEKLDGENFILREIGSGTRKKFEDTMRAAQQPWQTSWTCNNADTIKNAVALNLGLTVISERAVADYVESNKLAAFTVRGVQFNRTFRIAFHKHKYLTKSLLCFKDFCLHYSQKSVSSTR</sequence>
<comment type="caution">
    <text evidence="6">The sequence shown here is derived from an EMBL/GenBank/DDBJ whole genome shotgun (WGS) entry which is preliminary data.</text>
</comment>
<evidence type="ECO:0000256" key="1">
    <source>
        <dbReference type="ARBA" id="ARBA00009437"/>
    </source>
</evidence>
<dbReference type="SUPFAM" id="SSF53850">
    <property type="entry name" value="Periplasmic binding protein-like II"/>
    <property type="match status" value="1"/>
</dbReference>
<dbReference type="InterPro" id="IPR036390">
    <property type="entry name" value="WH_DNA-bd_sf"/>
</dbReference>
<dbReference type="InterPro" id="IPR005119">
    <property type="entry name" value="LysR_subst-bd"/>
</dbReference>
<accession>A0ABS5PMH2</accession>
<dbReference type="Gene3D" id="3.40.190.290">
    <property type="match status" value="1"/>
</dbReference>
<dbReference type="Pfam" id="PF03466">
    <property type="entry name" value="LysR_substrate"/>
    <property type="match status" value="1"/>
</dbReference>
<dbReference type="PANTHER" id="PTHR30126">
    <property type="entry name" value="HTH-TYPE TRANSCRIPTIONAL REGULATOR"/>
    <property type="match status" value="1"/>
</dbReference>
<keyword evidence="4" id="KW-0804">Transcription</keyword>
<dbReference type="EMBL" id="JAHBCL010000008">
    <property type="protein sequence ID" value="MBS7526241.1"/>
    <property type="molecule type" value="Genomic_DNA"/>
</dbReference>